<evidence type="ECO:0000256" key="2">
    <source>
        <dbReference type="ARBA" id="ARBA00022737"/>
    </source>
</evidence>
<evidence type="ECO:0000256" key="4">
    <source>
        <dbReference type="ARBA" id="ARBA00040563"/>
    </source>
</evidence>
<feature type="region of interest" description="Disordered" evidence="5">
    <location>
        <begin position="342"/>
        <end position="386"/>
    </location>
</feature>
<dbReference type="InterPro" id="IPR015943">
    <property type="entry name" value="WD40/YVTN_repeat-like_dom_sf"/>
</dbReference>
<proteinExistence type="inferred from homology"/>
<evidence type="ECO:0000256" key="1">
    <source>
        <dbReference type="ARBA" id="ARBA00022574"/>
    </source>
</evidence>
<protein>
    <recommendedName>
        <fullName evidence="4">ASTRA-associated protein 1</fullName>
    </recommendedName>
</protein>
<reference evidence="6 7" key="1">
    <citation type="submission" date="2015-01" db="EMBL/GenBank/DDBJ databases">
        <title>The Genome Sequence of Cryptococcus gattii Ram5.</title>
        <authorList>
            <consortium name="The Broad Institute Genomics Platform"/>
            <person name="Cuomo C."/>
            <person name="Litvintseva A."/>
            <person name="Chen Y."/>
            <person name="Heitman J."/>
            <person name="Sun S."/>
            <person name="Springer D."/>
            <person name="Dromer F."/>
            <person name="Young S."/>
            <person name="Zeng Q."/>
            <person name="Gargeya S."/>
            <person name="Abouelleil A."/>
            <person name="Alvarado L."/>
            <person name="Chapman S.B."/>
            <person name="Gainer-Dewar J."/>
            <person name="Goldberg J."/>
            <person name="Griggs A."/>
            <person name="Gujja S."/>
            <person name="Hansen M."/>
            <person name="Howarth C."/>
            <person name="Imamovic A."/>
            <person name="Larimer J."/>
            <person name="Murphy C."/>
            <person name="Naylor J."/>
            <person name="Pearson M."/>
            <person name="Priest M."/>
            <person name="Roberts A."/>
            <person name="Saif S."/>
            <person name="Shea T."/>
            <person name="Sykes S."/>
            <person name="Wortman J."/>
            <person name="Nusbaum C."/>
            <person name="Birren B."/>
        </authorList>
    </citation>
    <scope>NUCLEOTIDE SEQUENCE [LARGE SCALE GENOMIC DNA]</scope>
    <source>
        <strain evidence="6 7">Ram5</strain>
    </source>
</reference>
<dbReference type="SMART" id="SM00320">
    <property type="entry name" value="WD40"/>
    <property type="match status" value="4"/>
</dbReference>
<feature type="compositionally biased region" description="Low complexity" evidence="5">
    <location>
        <begin position="348"/>
        <end position="365"/>
    </location>
</feature>
<keyword evidence="1" id="KW-0853">WD repeat</keyword>
<dbReference type="InterPro" id="IPR001680">
    <property type="entry name" value="WD40_rpt"/>
</dbReference>
<evidence type="ECO:0000313" key="6">
    <source>
        <dbReference type="EMBL" id="KIR38571.1"/>
    </source>
</evidence>
<dbReference type="PANTHER" id="PTHR19854:SF1">
    <property type="entry name" value="GUANINE NUCLEOTIDE-BINDING PROTEIN SUBUNIT BETA-LIKE PROTEIN 1"/>
    <property type="match status" value="1"/>
</dbReference>
<dbReference type="AlphaFoldDB" id="A0A0D0UTP8"/>
<gene>
    <name evidence="6" type="ORF">I313_05684</name>
</gene>
<evidence type="ECO:0000256" key="3">
    <source>
        <dbReference type="ARBA" id="ARBA00037931"/>
    </source>
</evidence>
<keyword evidence="7" id="KW-1185">Reference proteome</keyword>
<evidence type="ECO:0000256" key="5">
    <source>
        <dbReference type="SAM" id="MobiDB-lite"/>
    </source>
</evidence>
<dbReference type="Pfam" id="PF00400">
    <property type="entry name" value="WD40"/>
    <property type="match status" value="2"/>
</dbReference>
<feature type="compositionally biased region" description="Acidic residues" evidence="5">
    <location>
        <begin position="368"/>
        <end position="381"/>
    </location>
</feature>
<accession>A0A0D0UTP8</accession>
<keyword evidence="2" id="KW-0677">Repeat</keyword>
<dbReference type="Gene3D" id="2.130.10.10">
    <property type="entry name" value="YVTN repeat-like/Quinoprotein amine dehydrogenase"/>
    <property type="match status" value="2"/>
</dbReference>
<dbReference type="InterPro" id="IPR036322">
    <property type="entry name" value="WD40_repeat_dom_sf"/>
</dbReference>
<dbReference type="HOGENOM" id="CLU_484853_0_0_1"/>
<name>A0A0D0UTP8_9TREE</name>
<comment type="similarity">
    <text evidence="3">Belongs to the WD repeat ASA1 family.</text>
</comment>
<evidence type="ECO:0000313" key="7">
    <source>
        <dbReference type="Proteomes" id="UP000053392"/>
    </source>
</evidence>
<dbReference type="SUPFAM" id="SSF50978">
    <property type="entry name" value="WD40 repeat-like"/>
    <property type="match status" value="1"/>
</dbReference>
<dbReference type="OrthoDB" id="7668193at2759"/>
<organism evidence="6 7">
    <name type="scientific">Cryptococcus deuterogattii Ram5</name>
    <dbReference type="NCBI Taxonomy" id="1296110"/>
    <lineage>
        <taxon>Eukaryota</taxon>
        <taxon>Fungi</taxon>
        <taxon>Dikarya</taxon>
        <taxon>Basidiomycota</taxon>
        <taxon>Agaricomycotina</taxon>
        <taxon>Tremellomycetes</taxon>
        <taxon>Tremellales</taxon>
        <taxon>Cryptococcaceae</taxon>
        <taxon>Cryptococcus</taxon>
        <taxon>Cryptococcus gattii species complex</taxon>
    </lineage>
</organism>
<dbReference type="Proteomes" id="UP000053392">
    <property type="component" value="Unassembled WGS sequence"/>
</dbReference>
<dbReference type="EMBL" id="KN847910">
    <property type="protein sequence ID" value="KIR38571.1"/>
    <property type="molecule type" value="Genomic_DNA"/>
</dbReference>
<dbReference type="PANTHER" id="PTHR19854">
    <property type="entry name" value="TRANSDUCIN BETA-LIKE 3"/>
    <property type="match status" value="1"/>
</dbReference>
<sequence length="562" mass="61352">MSATAADVCLRFTTGLPFKAVQEWNLSCSSLCASFISISMSPPAPVPFHTIRIHSSPLASLHFSTSPPNSLLYAGDQDGWISVLDLKVRRVVAFWKGHEGGVLGLGEWQGGLVDIYHIPSLKRLHASINFSSKPPPQTPTNVDLPGTSRTGLVMSLHLFHPPPTSFCADGEERSLGLVIAYEDGRVELLSAHLSSLDKPYDAKMTASTSKSKGMSMNPWKLRWSGKGHNEAIMASAMDSLGRRGWSVSADHRLVRYEFDLVWQRKCEKDDDNVMKPYATKQIGNSSITVSADDKVVAVGGWDGKVRLFSAATSKPLGTLVSHRETVHALAFAHLAFSPSQPIALTDNETSSAETETATTEYPESTVNLEDDDDSDADDEVDSISPRERWLASGGKDGKVALWGLMDFMDHFNFFGLVSKDMAGEWEIVGSVDERPKVGGAWVEMTEEGMKLSVVPYPAVFRVTYSKKFNLISSKVVGNGGGPKDGWQSSFHLRSECHKGERTDDPKVGMVEGIVLILIITVQVRHGLKIEGVSPITGEMRTTAMPARVLLRSDGKRNFDKGS</sequence>